<proteinExistence type="predicted"/>
<protein>
    <submittedName>
        <fullName evidence="1">Uncharacterized protein</fullName>
    </submittedName>
</protein>
<dbReference type="HOGENOM" id="CLU_3389787_0_0_7"/>
<dbReference type="AlphaFoldDB" id="D7FFN2"/>
<evidence type="ECO:0000313" key="2">
    <source>
        <dbReference type="Proteomes" id="UP000007091"/>
    </source>
</evidence>
<dbReference type="KEGG" id="hpl:HPB8_1432"/>
<dbReference type="Proteomes" id="UP000007091">
    <property type="component" value="Chromosome"/>
</dbReference>
<name>D7FFN2_HELP3</name>
<organism evidence="1 2">
    <name type="scientific">Helicobacter pylori (strain B8)</name>
    <dbReference type="NCBI Taxonomy" id="693745"/>
    <lineage>
        <taxon>Bacteria</taxon>
        <taxon>Pseudomonadati</taxon>
        <taxon>Campylobacterota</taxon>
        <taxon>Epsilonproteobacteria</taxon>
        <taxon>Campylobacterales</taxon>
        <taxon>Helicobacteraceae</taxon>
        <taxon>Helicobacter</taxon>
    </lineage>
</organism>
<dbReference type="EMBL" id="FN598874">
    <property type="protein sequence ID" value="CBI66989.1"/>
    <property type="molecule type" value="Genomic_DNA"/>
</dbReference>
<sequence>MRVKSWILENKCALKTNPQSQKTPIIKSFMLQ</sequence>
<evidence type="ECO:0000313" key="1">
    <source>
        <dbReference type="EMBL" id="CBI66989.1"/>
    </source>
</evidence>
<gene>
    <name evidence="1" type="ordered locus">HPB8_1432</name>
</gene>
<accession>D7FFN2</accession>
<reference evidence="1 2" key="1">
    <citation type="journal article" date="2010" name="BMC Genomics">
        <title>Sequencing, annotation, and comparative genome analysis of the gerbil-adapted Helicobacter pylori strain B8.</title>
        <authorList>
            <person name="Farnbacher M."/>
            <person name="Jahns T."/>
            <person name="Willrodt D."/>
            <person name="Daniel R."/>
            <person name="Haas R."/>
            <person name="Goesmann A."/>
            <person name="Kurtz S."/>
            <person name="Rieder G."/>
        </authorList>
    </citation>
    <scope>NUCLEOTIDE SEQUENCE [LARGE SCALE GENOMIC DNA]</scope>
    <source>
        <strain evidence="1 2">B8</strain>
    </source>
</reference>